<name>A0A8H4L0L3_9HYPO</name>
<comment type="caution">
    <text evidence="7">The sequence shown here is derived from an EMBL/GenBank/DDBJ whole genome shotgun (WGS) entry which is preliminary data.</text>
</comment>
<gene>
    <name evidence="7" type="ORF">FALBO_12486</name>
</gene>
<evidence type="ECO:0000256" key="3">
    <source>
        <dbReference type="ARBA" id="ARBA00022478"/>
    </source>
</evidence>
<evidence type="ECO:0000256" key="6">
    <source>
        <dbReference type="SAM" id="MobiDB-lite"/>
    </source>
</evidence>
<dbReference type="EMBL" id="JAADYS010001870">
    <property type="protein sequence ID" value="KAF4460732.1"/>
    <property type="molecule type" value="Genomic_DNA"/>
</dbReference>
<keyword evidence="3" id="KW-0240">DNA-directed RNA polymerase</keyword>
<dbReference type="OrthoDB" id="532500at2759"/>
<keyword evidence="4" id="KW-0804">Transcription</keyword>
<evidence type="ECO:0000256" key="5">
    <source>
        <dbReference type="ARBA" id="ARBA00023242"/>
    </source>
</evidence>
<evidence type="ECO:0008006" key="9">
    <source>
        <dbReference type="Google" id="ProtNLM"/>
    </source>
</evidence>
<comment type="similarity">
    <text evidence="2">Belongs to the eukaryotic RPA49/POLR1E RNA polymerase subunit family.</text>
</comment>
<keyword evidence="8" id="KW-1185">Reference proteome</keyword>
<keyword evidence="5" id="KW-0539">Nucleus</keyword>
<protein>
    <recommendedName>
        <fullName evidence="9">DNA-directed RNA polymerase I subunit rpa49</fullName>
    </recommendedName>
</protein>
<dbReference type="GO" id="GO:0005730">
    <property type="term" value="C:nucleolus"/>
    <property type="evidence" value="ECO:0007669"/>
    <property type="project" value="UniProtKB-SubCell"/>
</dbReference>
<feature type="compositionally biased region" description="Low complexity" evidence="6">
    <location>
        <begin position="27"/>
        <end position="37"/>
    </location>
</feature>
<evidence type="ECO:0000256" key="2">
    <source>
        <dbReference type="ARBA" id="ARBA00009430"/>
    </source>
</evidence>
<comment type="subcellular location">
    <subcellularLocation>
        <location evidence="1">Nucleus</location>
        <location evidence="1">Nucleolus</location>
    </subcellularLocation>
</comment>
<dbReference type="AlphaFoldDB" id="A0A8H4L0L3"/>
<dbReference type="Proteomes" id="UP000554235">
    <property type="component" value="Unassembled WGS sequence"/>
</dbReference>
<dbReference type="InterPro" id="IPR009668">
    <property type="entry name" value="RNA_pol-assoc_fac_A49-like"/>
</dbReference>
<sequence>MASESTKKRKRSSDSAAKPKKKVAINAPPSSASVSSVLRPKFCPPVIATAPGFEVPGNISFHSYAPNNASKSKPKQPKSAGEKEFLLHSTAHRSLDYTVKAEGLRGSKPPLNHFLGIYDPKTGKLQVVEAKKMTIRGTVRAKQASAAATGERDVTQTMMDLKTGLGQTFGTKKAKKAIKENVINAIAPPKKAGDAPTKIDAAARATLNSVGEITSTMASREELQAVVDEAKPVPVANVDATEIQDVYDPKKIIGADILNMVPIREWQEKVRHKDSIQVPSRFVAARVNRIAGNDEGETRLRVLRYFFFVLLFYLHSKPGKVRGTRSIPPREKLKEFLAPAPDPVIENIRRKFSDRGEMRKFHMDLLMTHCCVFACIVDNFEVDTQNLRDDLKIDQKTMNGYFHEIGGRVKPVTNNESKTTVHVARLSLPLNFPKQRHIAPKRR</sequence>
<dbReference type="PANTHER" id="PTHR14440">
    <property type="entry name" value="DNA-DIRECTED RNA POLYMERASE I SUBUNIT RPA49"/>
    <property type="match status" value="1"/>
</dbReference>
<evidence type="ECO:0000256" key="1">
    <source>
        <dbReference type="ARBA" id="ARBA00004604"/>
    </source>
</evidence>
<evidence type="ECO:0000313" key="8">
    <source>
        <dbReference type="Proteomes" id="UP000554235"/>
    </source>
</evidence>
<proteinExistence type="inferred from homology"/>
<accession>A0A8H4L0L3</accession>
<dbReference type="GO" id="GO:0006351">
    <property type="term" value="P:DNA-templated transcription"/>
    <property type="evidence" value="ECO:0007669"/>
    <property type="project" value="InterPro"/>
</dbReference>
<feature type="region of interest" description="Disordered" evidence="6">
    <location>
        <begin position="1"/>
        <end position="37"/>
    </location>
</feature>
<dbReference type="GO" id="GO:0003677">
    <property type="term" value="F:DNA binding"/>
    <property type="evidence" value="ECO:0007669"/>
    <property type="project" value="InterPro"/>
</dbReference>
<organism evidence="7 8">
    <name type="scientific">Fusarium albosuccineum</name>
    <dbReference type="NCBI Taxonomy" id="1237068"/>
    <lineage>
        <taxon>Eukaryota</taxon>
        <taxon>Fungi</taxon>
        <taxon>Dikarya</taxon>
        <taxon>Ascomycota</taxon>
        <taxon>Pezizomycotina</taxon>
        <taxon>Sordariomycetes</taxon>
        <taxon>Hypocreomycetidae</taxon>
        <taxon>Hypocreales</taxon>
        <taxon>Nectriaceae</taxon>
        <taxon>Fusarium</taxon>
        <taxon>Fusarium decemcellulare species complex</taxon>
    </lineage>
</organism>
<evidence type="ECO:0000256" key="4">
    <source>
        <dbReference type="ARBA" id="ARBA00023163"/>
    </source>
</evidence>
<evidence type="ECO:0000313" key="7">
    <source>
        <dbReference type="EMBL" id="KAF4460732.1"/>
    </source>
</evidence>
<reference evidence="7 8" key="1">
    <citation type="submission" date="2020-01" db="EMBL/GenBank/DDBJ databases">
        <title>Identification and distribution of gene clusters putatively required for synthesis of sphingolipid metabolism inhibitors in phylogenetically diverse species of the filamentous fungus Fusarium.</title>
        <authorList>
            <person name="Kim H.-S."/>
            <person name="Busman M."/>
            <person name="Brown D.W."/>
            <person name="Divon H."/>
            <person name="Uhlig S."/>
            <person name="Proctor R.H."/>
        </authorList>
    </citation>
    <scope>NUCLEOTIDE SEQUENCE [LARGE SCALE GENOMIC DNA]</scope>
    <source>
        <strain evidence="7 8">NRRL 20459</strain>
    </source>
</reference>
<dbReference type="Pfam" id="PF06870">
    <property type="entry name" value="RNA_pol_I_A49"/>
    <property type="match status" value="1"/>
</dbReference>
<dbReference type="GO" id="GO:0000428">
    <property type="term" value="C:DNA-directed RNA polymerase complex"/>
    <property type="evidence" value="ECO:0007669"/>
    <property type="project" value="UniProtKB-KW"/>
</dbReference>